<gene>
    <name evidence="3" type="ORF">CECT5772_00681</name>
</gene>
<dbReference type="Gene3D" id="1.10.443.10">
    <property type="entry name" value="Intergrase catalytic core"/>
    <property type="match status" value="1"/>
</dbReference>
<name>A0A922T4R1_9STRE</name>
<dbReference type="AlphaFoldDB" id="A0A922T4R1"/>
<organism evidence="3 4">
    <name type="scientific">Streptococcus equi subsp. ruminatorum CECT 5772</name>
    <dbReference type="NCBI Taxonomy" id="1051981"/>
    <lineage>
        <taxon>Bacteria</taxon>
        <taxon>Bacillati</taxon>
        <taxon>Bacillota</taxon>
        <taxon>Bacilli</taxon>
        <taxon>Lactobacillales</taxon>
        <taxon>Streptococcaceae</taxon>
        <taxon>Streptococcus</taxon>
    </lineage>
</organism>
<dbReference type="SUPFAM" id="SSF56349">
    <property type="entry name" value="DNA breaking-rejoining enzymes"/>
    <property type="match status" value="1"/>
</dbReference>
<evidence type="ECO:0000313" key="4">
    <source>
        <dbReference type="Proteomes" id="UP000028704"/>
    </source>
</evidence>
<dbReference type="Proteomes" id="UP000028704">
    <property type="component" value="Unassembled WGS sequence"/>
</dbReference>
<dbReference type="EMBL" id="AWEX01000006">
    <property type="protein sequence ID" value="KED05305.1"/>
    <property type="molecule type" value="Genomic_DNA"/>
</dbReference>
<dbReference type="CDD" id="cd01192">
    <property type="entry name" value="INT_C_like_3"/>
    <property type="match status" value="1"/>
</dbReference>
<dbReference type="PANTHER" id="PTHR30349">
    <property type="entry name" value="PHAGE INTEGRASE-RELATED"/>
    <property type="match status" value="1"/>
</dbReference>
<dbReference type="Pfam" id="PF00589">
    <property type="entry name" value="Phage_integrase"/>
    <property type="match status" value="1"/>
</dbReference>
<dbReference type="GO" id="GO:0015074">
    <property type="term" value="P:DNA integration"/>
    <property type="evidence" value="ECO:0007669"/>
    <property type="project" value="InterPro"/>
</dbReference>
<evidence type="ECO:0000259" key="2">
    <source>
        <dbReference type="PROSITE" id="PS51898"/>
    </source>
</evidence>
<dbReference type="RefSeq" id="WP_037578514.1">
    <property type="nucleotide sequence ID" value="NZ_AWEX01000006.1"/>
</dbReference>
<dbReference type="InterPro" id="IPR013762">
    <property type="entry name" value="Integrase-like_cat_sf"/>
</dbReference>
<dbReference type="GO" id="GO:0003677">
    <property type="term" value="F:DNA binding"/>
    <property type="evidence" value="ECO:0007669"/>
    <property type="project" value="InterPro"/>
</dbReference>
<dbReference type="PROSITE" id="PS51898">
    <property type="entry name" value="TYR_RECOMBINASE"/>
    <property type="match status" value="1"/>
</dbReference>
<dbReference type="InterPro" id="IPR050090">
    <property type="entry name" value="Tyrosine_recombinase_XerCD"/>
</dbReference>
<protein>
    <submittedName>
        <fullName evidence="3">Gp32</fullName>
    </submittedName>
</protein>
<dbReference type="InterPro" id="IPR002104">
    <property type="entry name" value="Integrase_catalytic"/>
</dbReference>
<proteinExistence type="predicted"/>
<keyword evidence="1" id="KW-0233">DNA recombination</keyword>
<sequence>MKSVEPIRDIDDIERMKDYLKEKNERDFVLVVVGLYSGMRISDILVLKVRDVLLDRIRITEKKTGKTKVFAINPVMRKVLDQYIKNKKLKEYDYLFPSRKRDKDNGSKIVPIGRVAAYQIIKDAANHVGLKNIGTHSLRKTFGYHHYKKYGNVAILMEIFNHSSPDITLVYIGYKQDEIDKYMVDFSY</sequence>
<dbReference type="PANTHER" id="PTHR30349:SF82">
    <property type="entry name" value="INTEGRASE_RECOMBINASE YOEC-RELATED"/>
    <property type="match status" value="1"/>
</dbReference>
<accession>A0A922T4R1</accession>
<evidence type="ECO:0000256" key="1">
    <source>
        <dbReference type="ARBA" id="ARBA00023172"/>
    </source>
</evidence>
<dbReference type="InterPro" id="IPR011010">
    <property type="entry name" value="DNA_brk_join_enz"/>
</dbReference>
<evidence type="ECO:0000313" key="3">
    <source>
        <dbReference type="EMBL" id="KED05305.1"/>
    </source>
</evidence>
<feature type="domain" description="Tyr recombinase" evidence="2">
    <location>
        <begin position="3"/>
        <end position="188"/>
    </location>
</feature>
<dbReference type="GO" id="GO:0006310">
    <property type="term" value="P:DNA recombination"/>
    <property type="evidence" value="ECO:0007669"/>
    <property type="project" value="UniProtKB-KW"/>
</dbReference>
<comment type="caution">
    <text evidence="3">The sequence shown here is derived from an EMBL/GenBank/DDBJ whole genome shotgun (WGS) entry which is preliminary data.</text>
</comment>
<reference evidence="3 4" key="1">
    <citation type="journal article" date="2014" name="Int. J. Syst. Evol. Microbiol.">
        <title>Phylogenomics and the dynamic genome evolution of the genus Streptococcus.</title>
        <authorList>
            <consortium name="The Broad Institute Genome Sequencing Platform"/>
            <person name="Richards V.P."/>
            <person name="Palmer S.R."/>
            <person name="Pavinski Bitar P.D."/>
            <person name="Qin X."/>
            <person name="Weinstock G.M."/>
            <person name="Highlander S.K."/>
            <person name="Town C.D."/>
            <person name="Burne R.A."/>
            <person name="Stanhope M.J."/>
        </authorList>
    </citation>
    <scope>NUCLEOTIDE SEQUENCE [LARGE SCALE GENOMIC DNA]</scope>
    <source>
        <strain evidence="3 4">CECT 5772</strain>
    </source>
</reference>